<evidence type="ECO:0000313" key="1">
    <source>
        <dbReference type="EMBL" id="QGZ93332.1"/>
    </source>
</evidence>
<keyword evidence="2" id="KW-1185">Reference proteome</keyword>
<gene>
    <name evidence="1" type="ORF">DSM104635_00142</name>
</gene>
<sequence length="133" mass="14985">MLAEPSRRLAGKTTIVRVKALQLIKKLRGGSLPLQPVTHEHAYRATDVVASDVATSKSSVTMLINNRMRSIDIGTDDVRTVSGRRIRHLHPNQIADRIARTIASRGHDVASPSQRSQRRYQLLFQERFELIHA</sequence>
<reference evidence="2" key="1">
    <citation type="submission" date="2019-12" db="EMBL/GenBank/DDBJ databases">
        <title>Complete genome of Terracaulis silvestris 0127_4.</title>
        <authorList>
            <person name="Vieira S."/>
            <person name="Riedel T."/>
            <person name="Sproer C."/>
            <person name="Pascual J."/>
            <person name="Boedeker C."/>
            <person name="Overmann J."/>
        </authorList>
    </citation>
    <scope>NUCLEOTIDE SEQUENCE [LARGE SCALE GENOMIC DNA]</scope>
    <source>
        <strain evidence="2">0127_4</strain>
    </source>
</reference>
<organism evidence="1 2">
    <name type="scientific">Terricaulis silvestris</name>
    <dbReference type="NCBI Taxonomy" id="2686094"/>
    <lineage>
        <taxon>Bacteria</taxon>
        <taxon>Pseudomonadati</taxon>
        <taxon>Pseudomonadota</taxon>
        <taxon>Alphaproteobacteria</taxon>
        <taxon>Caulobacterales</taxon>
        <taxon>Caulobacteraceae</taxon>
        <taxon>Terricaulis</taxon>
    </lineage>
</organism>
<dbReference type="AlphaFoldDB" id="A0A6I6MP53"/>
<accession>A0A6I6MP53</accession>
<name>A0A6I6MP53_9CAUL</name>
<evidence type="ECO:0000313" key="2">
    <source>
        <dbReference type="Proteomes" id="UP000431269"/>
    </source>
</evidence>
<dbReference type="EMBL" id="CP047045">
    <property type="protein sequence ID" value="QGZ93332.1"/>
    <property type="molecule type" value="Genomic_DNA"/>
</dbReference>
<dbReference type="Proteomes" id="UP000431269">
    <property type="component" value="Chromosome"/>
</dbReference>
<protein>
    <submittedName>
        <fullName evidence="1">Uncharacterized protein</fullName>
    </submittedName>
</protein>
<proteinExistence type="predicted"/>
<dbReference type="KEGG" id="tsv:DSM104635_00142"/>